<name>B4VV85_9CYAN</name>
<dbReference type="STRING" id="118168.MC7420_4073"/>
<accession>B4VV85</accession>
<organism evidence="1 2">
    <name type="scientific">Coleofasciculus chthonoplastes PCC 7420</name>
    <dbReference type="NCBI Taxonomy" id="118168"/>
    <lineage>
        <taxon>Bacteria</taxon>
        <taxon>Bacillati</taxon>
        <taxon>Cyanobacteriota</taxon>
        <taxon>Cyanophyceae</taxon>
        <taxon>Coleofasciculales</taxon>
        <taxon>Coleofasciculaceae</taxon>
        <taxon>Coleofasciculus</taxon>
    </lineage>
</organism>
<dbReference type="OrthoDB" id="532665at2"/>
<evidence type="ECO:0008006" key="3">
    <source>
        <dbReference type="Google" id="ProtNLM"/>
    </source>
</evidence>
<dbReference type="Proteomes" id="UP000003835">
    <property type="component" value="Unassembled WGS sequence"/>
</dbReference>
<dbReference type="RefSeq" id="WP_006102393.1">
    <property type="nucleotide sequence ID" value="NZ_DS989854.1"/>
</dbReference>
<evidence type="ECO:0000313" key="1">
    <source>
        <dbReference type="EMBL" id="EDX74088.1"/>
    </source>
</evidence>
<evidence type="ECO:0000313" key="2">
    <source>
        <dbReference type="Proteomes" id="UP000003835"/>
    </source>
</evidence>
<proteinExistence type="predicted"/>
<dbReference type="eggNOG" id="ENOG5032S1Q">
    <property type="taxonomic scope" value="Bacteria"/>
</dbReference>
<dbReference type="EMBL" id="DS989854">
    <property type="protein sequence ID" value="EDX74088.1"/>
    <property type="molecule type" value="Genomic_DNA"/>
</dbReference>
<protein>
    <recommendedName>
        <fullName evidence="3">Helix-turn-helix domain-containing protein</fullName>
    </recommendedName>
</protein>
<dbReference type="HOGENOM" id="CLU_155840_0_0_3"/>
<sequence>MTRNRPLTQRERDLIEFYSNCQLGMTPQRFYSKWPVTQEILAAVCSRSISTVQCWFSRGRSYRRPQPADLRHLALMDFVLEHFEEIPPELINLLCFPNQEP</sequence>
<reference evidence="1 2" key="1">
    <citation type="submission" date="2008-07" db="EMBL/GenBank/DDBJ databases">
        <authorList>
            <person name="Tandeau de Marsac N."/>
            <person name="Ferriera S."/>
            <person name="Johnson J."/>
            <person name="Kravitz S."/>
            <person name="Beeson K."/>
            <person name="Sutton G."/>
            <person name="Rogers Y.-H."/>
            <person name="Friedman R."/>
            <person name="Frazier M."/>
            <person name="Venter J.C."/>
        </authorList>
    </citation>
    <scope>NUCLEOTIDE SEQUENCE [LARGE SCALE GENOMIC DNA]</scope>
    <source>
        <strain evidence="1 2">PCC 7420</strain>
    </source>
</reference>
<dbReference type="AlphaFoldDB" id="B4VV85"/>
<gene>
    <name evidence="1" type="ORF">MC7420_4073</name>
</gene>
<keyword evidence="2" id="KW-1185">Reference proteome</keyword>